<organism evidence="1">
    <name type="scientific">marine sediment metagenome</name>
    <dbReference type="NCBI Taxonomy" id="412755"/>
    <lineage>
        <taxon>unclassified sequences</taxon>
        <taxon>metagenomes</taxon>
        <taxon>ecological metagenomes</taxon>
    </lineage>
</organism>
<evidence type="ECO:0000313" key="1">
    <source>
        <dbReference type="EMBL" id="GAG08448.1"/>
    </source>
</evidence>
<sequence length="44" mass="5058">MDFLAADSDEWEIKLKDPTCVIDNKKAGYYAHRRIPSLAQNVSF</sequence>
<name>X0V7K4_9ZZZZ</name>
<proteinExistence type="predicted"/>
<comment type="caution">
    <text evidence="1">The sequence shown here is derived from an EMBL/GenBank/DDBJ whole genome shotgun (WGS) entry which is preliminary data.</text>
</comment>
<protein>
    <submittedName>
        <fullName evidence="1">Uncharacterized protein</fullName>
    </submittedName>
</protein>
<dbReference type="AlphaFoldDB" id="X0V7K4"/>
<accession>X0V7K4</accession>
<dbReference type="EMBL" id="BARS01028433">
    <property type="protein sequence ID" value="GAG08448.1"/>
    <property type="molecule type" value="Genomic_DNA"/>
</dbReference>
<gene>
    <name evidence="1" type="ORF">S01H1_44572</name>
</gene>
<reference evidence="1" key="1">
    <citation type="journal article" date="2014" name="Front. Microbiol.">
        <title>High frequency of phylogenetically diverse reductive dehalogenase-homologous genes in deep subseafloor sedimentary metagenomes.</title>
        <authorList>
            <person name="Kawai M."/>
            <person name="Futagami T."/>
            <person name="Toyoda A."/>
            <person name="Takaki Y."/>
            <person name="Nishi S."/>
            <person name="Hori S."/>
            <person name="Arai W."/>
            <person name="Tsubouchi T."/>
            <person name="Morono Y."/>
            <person name="Uchiyama I."/>
            <person name="Ito T."/>
            <person name="Fujiyama A."/>
            <person name="Inagaki F."/>
            <person name="Takami H."/>
        </authorList>
    </citation>
    <scope>NUCLEOTIDE SEQUENCE</scope>
    <source>
        <strain evidence="1">Expedition CK06-06</strain>
    </source>
</reference>